<evidence type="ECO:0000259" key="2">
    <source>
        <dbReference type="Pfam" id="PF13635"/>
    </source>
</evidence>
<dbReference type="PANTHER" id="PTHR33295:SF7">
    <property type="entry name" value="ATPASE"/>
    <property type="match status" value="1"/>
</dbReference>
<gene>
    <name evidence="3" type="ORF">I6J21_12270</name>
</gene>
<dbReference type="InterPro" id="IPR041682">
    <property type="entry name" value="AAA_14"/>
</dbReference>
<organism evidence="3 4">
    <name type="scientific">Corynebacterium glucuronolyticum</name>
    <dbReference type="NCBI Taxonomy" id="39791"/>
    <lineage>
        <taxon>Bacteria</taxon>
        <taxon>Bacillati</taxon>
        <taxon>Actinomycetota</taxon>
        <taxon>Actinomycetes</taxon>
        <taxon>Mycobacteriales</taxon>
        <taxon>Corynebacteriaceae</taxon>
        <taxon>Corynebacterium</taxon>
    </lineage>
</organism>
<evidence type="ECO:0000259" key="1">
    <source>
        <dbReference type="Pfam" id="PF13173"/>
    </source>
</evidence>
<reference evidence="3" key="1">
    <citation type="submission" date="2021-02" db="EMBL/GenBank/DDBJ databases">
        <title>FDA dAtabase for Regulatory Grade micrObial Sequences (FDA-ARGOS): Supporting development and validation of Infectious Disease Dx tests.</title>
        <authorList>
            <person name="Sproer C."/>
            <person name="Gronow S."/>
            <person name="Severitt S."/>
            <person name="Schroder I."/>
            <person name="Tallon L."/>
            <person name="Sadzewicz L."/>
            <person name="Zhao X."/>
            <person name="Boylan J."/>
            <person name="Ott S."/>
            <person name="Bowen H."/>
            <person name="Vavikolanu K."/>
            <person name="Mehta A."/>
            <person name="Aluvathingal J."/>
            <person name="Nadendla S."/>
            <person name="Lowell S."/>
            <person name="Myers T."/>
            <person name="Yan Y."/>
            <person name="Sichtig H."/>
        </authorList>
    </citation>
    <scope>NUCLEOTIDE SEQUENCE</scope>
    <source>
        <strain evidence="3">FDAARGOS_1191</strain>
    </source>
</reference>
<proteinExistence type="predicted"/>
<accession>A0AAX1L7X2</accession>
<protein>
    <submittedName>
        <fullName evidence="3">AAA family ATPase</fullName>
    </submittedName>
</protein>
<dbReference type="Pfam" id="PF13635">
    <property type="entry name" value="DUF4143"/>
    <property type="match status" value="1"/>
</dbReference>
<dbReference type="AlphaFoldDB" id="A0AAX1L7X2"/>
<dbReference type="PANTHER" id="PTHR33295">
    <property type="entry name" value="ATPASE"/>
    <property type="match status" value="1"/>
</dbReference>
<name>A0AAX1L7X2_9CORY</name>
<sequence>MLKRKIEAQIELWRENHSGTALLVSGARQVGKTFILHHFIETHYESAIELDLIADRQLADALNSANTAADIMTLITAAANVNLKPQHSAIFIDEVQAAPNLVTQIKYLVQEYPYDFIFSGSTLEDATSLPVGFVHNLRLYPCDFEEFCWAAGVSSDALDLVKDTIAEGKPVVEYLHTKLMQLFATYLVVGGMPAATSEYFATTNVQQVQTIQRDIVTLYKADISKYAPTDRRLVIRNIYDLIPSELAKENKRFRFSSIEQVKRFAAVADEFFWLTSAGIAISVPQVTAPIAPLVLMEDRAKFKFFSSDVGLLTSMFPQNTAVDILSGAPTANLGGMYENFVAQELVAHGFSPRYFSTRKVGELDFLVEKPDGDLLALEVKSGAGYRTHRALDKALATEVYGIDDAYVVGPSNVESDGRVTYVPIYATGMLPEVYE</sequence>
<feature type="domain" description="DUF4143" evidence="2">
    <location>
        <begin position="221"/>
        <end position="382"/>
    </location>
</feature>
<dbReference type="InterPro" id="IPR025420">
    <property type="entry name" value="DUF4143"/>
</dbReference>
<dbReference type="EMBL" id="CP069534">
    <property type="protein sequence ID" value="QRP70495.1"/>
    <property type="molecule type" value="Genomic_DNA"/>
</dbReference>
<dbReference type="SUPFAM" id="SSF52540">
    <property type="entry name" value="P-loop containing nucleoside triphosphate hydrolases"/>
    <property type="match status" value="1"/>
</dbReference>
<dbReference type="Proteomes" id="UP000617681">
    <property type="component" value="Chromosome"/>
</dbReference>
<dbReference type="RefSeq" id="WP_005394624.1">
    <property type="nucleotide sequence ID" value="NZ_CP068162.1"/>
</dbReference>
<dbReference type="Pfam" id="PF13173">
    <property type="entry name" value="AAA_14"/>
    <property type="match status" value="1"/>
</dbReference>
<dbReference type="InterPro" id="IPR027417">
    <property type="entry name" value="P-loop_NTPase"/>
</dbReference>
<evidence type="ECO:0000313" key="3">
    <source>
        <dbReference type="EMBL" id="QRP70495.1"/>
    </source>
</evidence>
<feature type="domain" description="AAA" evidence="1">
    <location>
        <begin position="20"/>
        <end position="148"/>
    </location>
</feature>
<evidence type="ECO:0000313" key="4">
    <source>
        <dbReference type="Proteomes" id="UP000617681"/>
    </source>
</evidence>